<sequence>MPKKLTTFSMRMPEDINEKIQSYAAEHQCTKAEAMSHFARAGIEIEDSGRPISSDDIAKIEEKIESLGEQGTATSSPAAIVPSDIKDKIQAYSKEHECSESEALGYYARIGLQMTGDQRPATAAEVADLAKKLDVLAQDSQAKALQMKQMAEAISDIHGYTKPEEVEIEGELAYPEIDTPKEPTEEERQQQADERTKKIVSDALDDYLSKAQDQKPERAMSPWVPALIVLAACLAVILVVTLTH</sequence>
<name>A0ABU7RAF7_9ACTN</name>
<protein>
    <submittedName>
        <fullName evidence="3">Uncharacterized protein</fullName>
    </submittedName>
</protein>
<dbReference type="EMBL" id="JAZGJQ010000005">
    <property type="protein sequence ID" value="MEE6147575.1"/>
    <property type="molecule type" value="Genomic_DNA"/>
</dbReference>
<dbReference type="Proteomes" id="UP001332931">
    <property type="component" value="Unassembled WGS sequence"/>
</dbReference>
<evidence type="ECO:0000313" key="3">
    <source>
        <dbReference type="EMBL" id="MEE6147575.1"/>
    </source>
</evidence>
<feature type="region of interest" description="Disordered" evidence="1">
    <location>
        <begin position="172"/>
        <end position="195"/>
    </location>
</feature>
<evidence type="ECO:0000256" key="2">
    <source>
        <dbReference type="SAM" id="Phobius"/>
    </source>
</evidence>
<evidence type="ECO:0000256" key="1">
    <source>
        <dbReference type="SAM" id="MobiDB-lite"/>
    </source>
</evidence>
<reference evidence="3 4" key="1">
    <citation type="submission" date="2024-01" db="EMBL/GenBank/DDBJ databases">
        <title>Description of Olsenella sp. nov., isolated from pig feces.</title>
        <authorList>
            <person name="Chang Y.-H."/>
        </authorList>
    </citation>
    <scope>NUCLEOTIDE SEQUENCE [LARGE SCALE GENOMIC DNA]</scope>
    <source>
        <strain evidence="3 4">YH-ols2223</strain>
    </source>
</reference>
<keyword evidence="2" id="KW-0812">Transmembrane</keyword>
<keyword evidence="4" id="KW-1185">Reference proteome</keyword>
<evidence type="ECO:0000313" key="4">
    <source>
        <dbReference type="Proteomes" id="UP001332931"/>
    </source>
</evidence>
<comment type="caution">
    <text evidence="3">The sequence shown here is derived from an EMBL/GenBank/DDBJ whole genome shotgun (WGS) entry which is preliminary data.</text>
</comment>
<organism evidence="3 4">
    <name type="scientific">Olsenella absiana</name>
    <dbReference type="NCBI Taxonomy" id="3115222"/>
    <lineage>
        <taxon>Bacteria</taxon>
        <taxon>Bacillati</taxon>
        <taxon>Actinomycetota</taxon>
        <taxon>Coriobacteriia</taxon>
        <taxon>Coriobacteriales</taxon>
        <taxon>Atopobiaceae</taxon>
        <taxon>Olsenella</taxon>
    </lineage>
</organism>
<feature type="compositionally biased region" description="Basic and acidic residues" evidence="1">
    <location>
        <begin position="178"/>
        <end position="195"/>
    </location>
</feature>
<accession>A0ABU7RAF7</accession>
<keyword evidence="2" id="KW-0472">Membrane</keyword>
<gene>
    <name evidence="3" type="ORF">VXJ25_06215</name>
</gene>
<feature type="transmembrane region" description="Helical" evidence="2">
    <location>
        <begin position="223"/>
        <end position="242"/>
    </location>
</feature>
<dbReference type="RefSeq" id="WP_330958342.1">
    <property type="nucleotide sequence ID" value="NZ_JAZGJQ010000005.1"/>
</dbReference>
<proteinExistence type="predicted"/>
<keyword evidence="2" id="KW-1133">Transmembrane helix</keyword>